<keyword evidence="6" id="KW-0967">Endosome</keyword>
<accession>A5C3A6</accession>
<keyword evidence="9" id="KW-0472">Membrane</keyword>
<evidence type="ECO:0000256" key="8">
    <source>
        <dbReference type="ARBA" id="ARBA00023034"/>
    </source>
</evidence>
<evidence type="ECO:0000256" key="1">
    <source>
        <dbReference type="ARBA" id="ARBA00004337"/>
    </source>
</evidence>
<evidence type="ECO:0000256" key="5">
    <source>
        <dbReference type="ARBA" id="ARBA00022729"/>
    </source>
</evidence>
<comment type="similarity">
    <text evidence="3 10">Belongs to the nonaspanin (TM9SF) (TC 9.A.2) family.</text>
</comment>
<keyword evidence="7" id="KW-1133">Transmembrane helix</keyword>
<reference evidence="11" key="1">
    <citation type="journal article" date="2007" name="PLoS ONE">
        <title>The first genome sequence of an elite grapevine cultivar (Pinot noir Vitis vinifera L.): coping with a highly heterozygous genome.</title>
        <authorList>
            <person name="Velasco R."/>
            <person name="Zharkikh A."/>
            <person name="Troggio M."/>
            <person name="Cartwright D.A."/>
            <person name="Cestaro A."/>
            <person name="Pruss D."/>
            <person name="Pindo M."/>
            <person name="FitzGerald L.M."/>
            <person name="Vezzulli S."/>
            <person name="Reid J."/>
            <person name="Malacarne G."/>
            <person name="Iliev D."/>
            <person name="Coppola G."/>
            <person name="Wardell B."/>
            <person name="Micheletti D."/>
            <person name="Macalma T."/>
            <person name="Facci M."/>
            <person name="Mitchell J.T."/>
            <person name="Perazzolli M."/>
            <person name="Eldredge G."/>
            <person name="Gatto P."/>
            <person name="Oyzerski R."/>
            <person name="Moretto M."/>
            <person name="Gutin N."/>
            <person name="Stefanini M."/>
            <person name="Chen Y."/>
            <person name="Segala C."/>
            <person name="Davenport C."/>
            <person name="Dematte L."/>
            <person name="Mraz A."/>
            <person name="Battilana J."/>
            <person name="Stormo K."/>
            <person name="Costa F."/>
            <person name="Tao Q."/>
            <person name="Si-Ammour A."/>
            <person name="Harkins T."/>
            <person name="Lackey A."/>
            <person name="Perbost C."/>
            <person name="Taillon B."/>
            <person name="Stella A."/>
            <person name="Solovyev V."/>
            <person name="Fawcett J.A."/>
            <person name="Sterck L."/>
            <person name="Vandepoele K."/>
            <person name="Grando S.M."/>
            <person name="Toppo S."/>
            <person name="Moser C."/>
            <person name="Lanchbury J."/>
            <person name="Bogden R."/>
            <person name="Skolnick M."/>
            <person name="Sgaramella V."/>
            <person name="Bhatnagar S.K."/>
            <person name="Fontana P."/>
            <person name="Gutin A."/>
            <person name="Van de Peer Y."/>
            <person name="Salamini F."/>
            <person name="Viola R."/>
        </authorList>
    </citation>
    <scope>NUCLEOTIDE SEQUENCE</scope>
</reference>
<name>A5C3A6_VITVI</name>
<dbReference type="InterPro" id="IPR004240">
    <property type="entry name" value="EMP70"/>
</dbReference>
<dbReference type="OrthoDB" id="1740476at2759"/>
<comment type="subcellular location">
    <subcellularLocation>
        <location evidence="1">Endosome membrane</location>
        <topology evidence="1">Multi-pass membrane protein</topology>
    </subcellularLocation>
    <subcellularLocation>
        <location evidence="2">Golgi apparatus membrane</location>
        <topology evidence="2">Multi-pass membrane protein</topology>
    </subcellularLocation>
</comment>
<evidence type="ECO:0000313" key="11">
    <source>
        <dbReference type="EMBL" id="CAN79628.1"/>
    </source>
</evidence>
<keyword evidence="8" id="KW-0333">Golgi apparatus</keyword>
<dbReference type="PANTHER" id="PTHR10766:SF163">
    <property type="entry name" value="TRANSMEMBRANE 9 SUPERFAMILY MEMBER 12"/>
    <property type="match status" value="1"/>
</dbReference>
<dbReference type="PANTHER" id="PTHR10766">
    <property type="entry name" value="TRANSMEMBRANE 9 SUPERFAMILY PROTEIN"/>
    <property type="match status" value="1"/>
</dbReference>
<evidence type="ECO:0000256" key="7">
    <source>
        <dbReference type="ARBA" id="ARBA00022989"/>
    </source>
</evidence>
<evidence type="ECO:0000256" key="4">
    <source>
        <dbReference type="ARBA" id="ARBA00022692"/>
    </source>
</evidence>
<dbReference type="AlphaFoldDB" id="A5C3A6"/>
<sequence length="98" mass="11800">MTRVGEDSETVLKIMEREQAVREKRGCYLRDKVAWERRKAGIVFVIFLRTVRRDFTRYEELDKEAQAQMNEELSRWKLVVGDVFREPDCLKLLYVMIL</sequence>
<keyword evidence="4" id="KW-0812">Transmembrane</keyword>
<organism evidence="11">
    <name type="scientific">Vitis vinifera</name>
    <name type="common">Grape</name>
    <dbReference type="NCBI Taxonomy" id="29760"/>
    <lineage>
        <taxon>Eukaryota</taxon>
        <taxon>Viridiplantae</taxon>
        <taxon>Streptophyta</taxon>
        <taxon>Embryophyta</taxon>
        <taxon>Tracheophyta</taxon>
        <taxon>Spermatophyta</taxon>
        <taxon>Magnoliopsida</taxon>
        <taxon>eudicotyledons</taxon>
        <taxon>Gunneridae</taxon>
        <taxon>Pentapetalae</taxon>
        <taxon>rosids</taxon>
        <taxon>Vitales</taxon>
        <taxon>Vitaceae</taxon>
        <taxon>Viteae</taxon>
        <taxon>Vitis</taxon>
    </lineage>
</organism>
<dbReference type="EMBL" id="AM480671">
    <property type="protein sequence ID" value="CAN79628.1"/>
    <property type="molecule type" value="Genomic_DNA"/>
</dbReference>
<evidence type="ECO:0000256" key="3">
    <source>
        <dbReference type="ARBA" id="ARBA00005227"/>
    </source>
</evidence>
<evidence type="ECO:0000256" key="9">
    <source>
        <dbReference type="ARBA" id="ARBA00023136"/>
    </source>
</evidence>
<evidence type="ECO:0000256" key="6">
    <source>
        <dbReference type="ARBA" id="ARBA00022753"/>
    </source>
</evidence>
<keyword evidence="5" id="KW-0732">Signal</keyword>
<protein>
    <recommendedName>
        <fullName evidence="10">Transmembrane 9 superfamily member</fullName>
    </recommendedName>
</protein>
<evidence type="ECO:0000256" key="10">
    <source>
        <dbReference type="RuleBase" id="RU363079"/>
    </source>
</evidence>
<dbReference type="Pfam" id="PF02990">
    <property type="entry name" value="EMP70"/>
    <property type="match status" value="1"/>
</dbReference>
<proteinExistence type="inferred from homology"/>
<evidence type="ECO:0000256" key="2">
    <source>
        <dbReference type="ARBA" id="ARBA00004653"/>
    </source>
</evidence>
<gene>
    <name evidence="11" type="ORF">VITISV_002583</name>
</gene>
<dbReference type="GO" id="GO:0000139">
    <property type="term" value="C:Golgi membrane"/>
    <property type="evidence" value="ECO:0007669"/>
    <property type="project" value="UniProtKB-SubCell"/>
</dbReference>
<dbReference type="GO" id="GO:0010008">
    <property type="term" value="C:endosome membrane"/>
    <property type="evidence" value="ECO:0007669"/>
    <property type="project" value="UniProtKB-SubCell"/>
</dbReference>